<evidence type="ECO:0000313" key="3">
    <source>
        <dbReference type="Proteomes" id="UP001066276"/>
    </source>
</evidence>
<accession>A0AAV7MXS9</accession>
<dbReference type="EMBL" id="JANPWB010000013">
    <property type="protein sequence ID" value="KAJ1107239.1"/>
    <property type="molecule type" value="Genomic_DNA"/>
</dbReference>
<evidence type="ECO:0000256" key="1">
    <source>
        <dbReference type="SAM" id="MobiDB-lite"/>
    </source>
</evidence>
<dbReference type="Proteomes" id="UP001066276">
    <property type="component" value="Chromosome 9"/>
</dbReference>
<organism evidence="2 3">
    <name type="scientific">Pleurodeles waltl</name>
    <name type="common">Iberian ribbed newt</name>
    <dbReference type="NCBI Taxonomy" id="8319"/>
    <lineage>
        <taxon>Eukaryota</taxon>
        <taxon>Metazoa</taxon>
        <taxon>Chordata</taxon>
        <taxon>Craniata</taxon>
        <taxon>Vertebrata</taxon>
        <taxon>Euteleostomi</taxon>
        <taxon>Amphibia</taxon>
        <taxon>Batrachia</taxon>
        <taxon>Caudata</taxon>
        <taxon>Salamandroidea</taxon>
        <taxon>Salamandridae</taxon>
        <taxon>Pleurodelinae</taxon>
        <taxon>Pleurodeles</taxon>
    </lineage>
</organism>
<name>A0AAV7MXS9_PLEWA</name>
<comment type="caution">
    <text evidence="2">The sequence shown here is derived from an EMBL/GenBank/DDBJ whole genome shotgun (WGS) entry which is preliminary data.</text>
</comment>
<feature type="region of interest" description="Disordered" evidence="1">
    <location>
        <begin position="1"/>
        <end position="33"/>
    </location>
</feature>
<keyword evidence="3" id="KW-1185">Reference proteome</keyword>
<gene>
    <name evidence="2" type="ORF">NDU88_004632</name>
</gene>
<proteinExistence type="predicted"/>
<dbReference type="AlphaFoldDB" id="A0AAV7MXS9"/>
<sequence>MDAPVKRLSAAAAAQPLVPISESQGRSEERHPEAVPCLKLSLGPHGTGSPVATNWSPSPVPQPCAVSLSRLQHQRTTAQVAPGVPEPSGDPK</sequence>
<evidence type="ECO:0000313" key="2">
    <source>
        <dbReference type="EMBL" id="KAJ1107239.1"/>
    </source>
</evidence>
<reference evidence="2" key="1">
    <citation type="journal article" date="2022" name="bioRxiv">
        <title>Sequencing and chromosome-scale assembly of the giantPleurodeles waltlgenome.</title>
        <authorList>
            <person name="Brown T."/>
            <person name="Elewa A."/>
            <person name="Iarovenko S."/>
            <person name="Subramanian E."/>
            <person name="Araus A.J."/>
            <person name="Petzold A."/>
            <person name="Susuki M."/>
            <person name="Suzuki K.-i.T."/>
            <person name="Hayashi T."/>
            <person name="Toyoda A."/>
            <person name="Oliveira C."/>
            <person name="Osipova E."/>
            <person name="Leigh N.D."/>
            <person name="Simon A."/>
            <person name="Yun M.H."/>
        </authorList>
    </citation>
    <scope>NUCLEOTIDE SEQUENCE</scope>
    <source>
        <strain evidence="2">20211129_DDA</strain>
        <tissue evidence="2">Liver</tissue>
    </source>
</reference>
<protein>
    <submittedName>
        <fullName evidence="2">Uncharacterized protein</fullName>
    </submittedName>
</protein>